<evidence type="ECO:0000313" key="4">
    <source>
        <dbReference type="EMBL" id="KAG1794669.1"/>
    </source>
</evidence>
<organism evidence="4 5">
    <name type="scientific">Suillus plorans</name>
    <dbReference type="NCBI Taxonomy" id="116603"/>
    <lineage>
        <taxon>Eukaryota</taxon>
        <taxon>Fungi</taxon>
        <taxon>Dikarya</taxon>
        <taxon>Basidiomycota</taxon>
        <taxon>Agaricomycotina</taxon>
        <taxon>Agaricomycetes</taxon>
        <taxon>Agaricomycetidae</taxon>
        <taxon>Boletales</taxon>
        <taxon>Suillineae</taxon>
        <taxon>Suillaceae</taxon>
        <taxon>Suillus</taxon>
    </lineage>
</organism>
<dbReference type="SMART" id="SM00320">
    <property type="entry name" value="WD40"/>
    <property type="match status" value="4"/>
</dbReference>
<dbReference type="EMBL" id="JABBWE010000025">
    <property type="protein sequence ID" value="KAG1794669.1"/>
    <property type="molecule type" value="Genomic_DNA"/>
</dbReference>
<evidence type="ECO:0000256" key="2">
    <source>
        <dbReference type="ARBA" id="ARBA00022737"/>
    </source>
</evidence>
<comment type="caution">
    <text evidence="4">The sequence shown here is derived from an EMBL/GenBank/DDBJ whole genome shotgun (WGS) entry which is preliminary data.</text>
</comment>
<evidence type="ECO:0000256" key="1">
    <source>
        <dbReference type="ARBA" id="ARBA00022574"/>
    </source>
</evidence>
<dbReference type="InterPro" id="IPR015943">
    <property type="entry name" value="WD40/YVTN_repeat-like_dom_sf"/>
</dbReference>
<dbReference type="PROSITE" id="PS50294">
    <property type="entry name" value="WD_REPEATS_REGION"/>
    <property type="match status" value="2"/>
</dbReference>
<feature type="repeat" description="WD" evidence="3">
    <location>
        <begin position="221"/>
        <end position="262"/>
    </location>
</feature>
<dbReference type="PANTHER" id="PTHR19848">
    <property type="entry name" value="WD40 REPEAT PROTEIN"/>
    <property type="match status" value="1"/>
</dbReference>
<keyword evidence="1 3" id="KW-0853">WD repeat</keyword>
<dbReference type="SUPFAM" id="SSF50978">
    <property type="entry name" value="WD40 repeat-like"/>
    <property type="match status" value="1"/>
</dbReference>
<dbReference type="GeneID" id="64600290"/>
<dbReference type="PROSITE" id="PS50082">
    <property type="entry name" value="WD_REPEATS_2"/>
    <property type="match status" value="2"/>
</dbReference>
<keyword evidence="5" id="KW-1185">Reference proteome</keyword>
<dbReference type="OrthoDB" id="2670653at2759"/>
<dbReference type="InterPro" id="IPR020472">
    <property type="entry name" value="WD40_PAC1"/>
</dbReference>
<evidence type="ECO:0000256" key="3">
    <source>
        <dbReference type="PROSITE-ProRule" id="PRU00221"/>
    </source>
</evidence>
<reference evidence="4" key="1">
    <citation type="journal article" date="2020" name="New Phytol.">
        <title>Comparative genomics reveals dynamic genome evolution in host specialist ectomycorrhizal fungi.</title>
        <authorList>
            <person name="Lofgren L.A."/>
            <person name="Nguyen N.H."/>
            <person name="Vilgalys R."/>
            <person name="Ruytinx J."/>
            <person name="Liao H.L."/>
            <person name="Branco S."/>
            <person name="Kuo A."/>
            <person name="LaButti K."/>
            <person name="Lipzen A."/>
            <person name="Andreopoulos W."/>
            <person name="Pangilinan J."/>
            <person name="Riley R."/>
            <person name="Hundley H."/>
            <person name="Na H."/>
            <person name="Barry K."/>
            <person name="Grigoriev I.V."/>
            <person name="Stajich J.E."/>
            <person name="Kennedy P.G."/>
        </authorList>
    </citation>
    <scope>NUCLEOTIDE SEQUENCE</scope>
    <source>
        <strain evidence="4">S12</strain>
    </source>
</reference>
<dbReference type="AlphaFoldDB" id="A0A9P7ASQ4"/>
<dbReference type="PANTHER" id="PTHR19848:SF8">
    <property type="entry name" value="F-BOX AND WD REPEAT DOMAIN CONTAINING 7"/>
    <property type="match status" value="1"/>
</dbReference>
<dbReference type="PRINTS" id="PR00320">
    <property type="entry name" value="GPROTEINBRPT"/>
</dbReference>
<accession>A0A9P7ASQ4</accession>
<proteinExistence type="predicted"/>
<feature type="repeat" description="WD" evidence="3">
    <location>
        <begin position="21"/>
        <end position="62"/>
    </location>
</feature>
<gene>
    <name evidence="4" type="ORF">HD556DRAFT_1442859</name>
</gene>
<evidence type="ECO:0000313" key="5">
    <source>
        <dbReference type="Proteomes" id="UP000719766"/>
    </source>
</evidence>
<keyword evidence="2" id="KW-0677">Repeat</keyword>
<sequence>MASTSTKATITKSTLTPSMTLKGHEKWIRYISYFPDGQRMISGSPDKTARQWDLKLGKEIEEVRDVGKKEVYAVSVSRDGRWVVTGDGDGDRGELKACEVETGIVKTGSDDFTTRIWNLETGKLVAGPFKNVDQVGAVQFSSDLKKLAVTSRTCIEVWDVQLQKLDVRVSKSPGVAITYAPVFWTNNDKNIMTAFNFATFGYAKTMYEFDALTLETVGTPFEGHTKLVTSIALSFDHARLASASFDNTIKLWDCESRQLLASFDVQNPFILVLSPDSHQLAYAIL</sequence>
<dbReference type="RefSeq" id="XP_041160780.1">
    <property type="nucleotide sequence ID" value="XM_041306526.1"/>
</dbReference>
<protein>
    <submittedName>
        <fullName evidence="4">WD40-repeat-containing domain protein</fullName>
    </submittedName>
</protein>
<dbReference type="InterPro" id="IPR036322">
    <property type="entry name" value="WD40_repeat_dom_sf"/>
</dbReference>
<name>A0A9P7ASQ4_9AGAM</name>
<dbReference type="InterPro" id="IPR001680">
    <property type="entry name" value="WD40_rpt"/>
</dbReference>
<dbReference type="Proteomes" id="UP000719766">
    <property type="component" value="Unassembled WGS sequence"/>
</dbReference>
<dbReference type="Pfam" id="PF00400">
    <property type="entry name" value="WD40"/>
    <property type="match status" value="3"/>
</dbReference>
<dbReference type="Gene3D" id="2.130.10.10">
    <property type="entry name" value="YVTN repeat-like/Quinoprotein amine dehydrogenase"/>
    <property type="match status" value="3"/>
</dbReference>